<dbReference type="Pfam" id="PF13499">
    <property type="entry name" value="EF-hand_7"/>
    <property type="match status" value="1"/>
</dbReference>
<feature type="domain" description="EF-hand" evidence="4">
    <location>
        <begin position="161"/>
        <end position="196"/>
    </location>
</feature>
<name>A0ABN9XKC2_9DINO</name>
<evidence type="ECO:0000313" key="6">
    <source>
        <dbReference type="Proteomes" id="UP001189429"/>
    </source>
</evidence>
<reference evidence="5" key="1">
    <citation type="submission" date="2023-10" db="EMBL/GenBank/DDBJ databases">
        <authorList>
            <person name="Chen Y."/>
            <person name="Shah S."/>
            <person name="Dougan E. K."/>
            <person name="Thang M."/>
            <person name="Chan C."/>
        </authorList>
    </citation>
    <scope>NUCLEOTIDE SEQUENCE [LARGE SCALE GENOMIC DNA]</scope>
</reference>
<evidence type="ECO:0000256" key="3">
    <source>
        <dbReference type="SAM" id="MobiDB-lite"/>
    </source>
</evidence>
<dbReference type="InterPro" id="IPR011992">
    <property type="entry name" value="EF-hand-dom_pair"/>
</dbReference>
<evidence type="ECO:0000256" key="1">
    <source>
        <dbReference type="ARBA" id="ARBA00022737"/>
    </source>
</evidence>
<evidence type="ECO:0000256" key="2">
    <source>
        <dbReference type="ARBA" id="ARBA00022837"/>
    </source>
</evidence>
<feature type="region of interest" description="Disordered" evidence="3">
    <location>
        <begin position="24"/>
        <end position="53"/>
    </location>
</feature>
<dbReference type="SMART" id="SM00054">
    <property type="entry name" value="EFh"/>
    <property type="match status" value="2"/>
</dbReference>
<evidence type="ECO:0000313" key="5">
    <source>
        <dbReference type="EMBL" id="CAK0900143.1"/>
    </source>
</evidence>
<organism evidence="5 6">
    <name type="scientific">Prorocentrum cordatum</name>
    <dbReference type="NCBI Taxonomy" id="2364126"/>
    <lineage>
        <taxon>Eukaryota</taxon>
        <taxon>Sar</taxon>
        <taxon>Alveolata</taxon>
        <taxon>Dinophyceae</taxon>
        <taxon>Prorocentrales</taxon>
        <taxon>Prorocentraceae</taxon>
        <taxon>Prorocentrum</taxon>
    </lineage>
</organism>
<protein>
    <recommendedName>
        <fullName evidence="4">EF-hand domain-containing protein</fullName>
    </recommendedName>
</protein>
<accession>A0ABN9XKC2</accession>
<sequence length="196" mass="22195">MLTAFSLLRKFPLALGKDWGERRQDAAAAERRQHHHAHQHLRGPREGQPGADRAGEREIIDVSYEAFRDDDGYVTTQRLREAFATIGALGDVNDEDMARLIDDIDESGDGKIDEDEFRSVMTRKLLGEDDDPGTFGNPCEDGYIPLPELREVLMKEGENPLTEHECDELMMLADLEGDGLIEYKSFLRWLVNPDGH</sequence>
<dbReference type="PROSITE" id="PS50222">
    <property type="entry name" value="EF_HAND_2"/>
    <property type="match status" value="2"/>
</dbReference>
<keyword evidence="6" id="KW-1185">Reference proteome</keyword>
<evidence type="ECO:0000259" key="4">
    <source>
        <dbReference type="PROSITE" id="PS50222"/>
    </source>
</evidence>
<keyword evidence="1" id="KW-0677">Repeat</keyword>
<gene>
    <name evidence="5" type="ORF">PCOR1329_LOCUS77526</name>
</gene>
<dbReference type="SUPFAM" id="SSF47473">
    <property type="entry name" value="EF-hand"/>
    <property type="match status" value="1"/>
</dbReference>
<proteinExistence type="predicted"/>
<keyword evidence="2" id="KW-0106">Calcium</keyword>
<dbReference type="CDD" id="cd00051">
    <property type="entry name" value="EFh"/>
    <property type="match status" value="1"/>
</dbReference>
<dbReference type="InterPro" id="IPR002048">
    <property type="entry name" value="EF_hand_dom"/>
</dbReference>
<dbReference type="PANTHER" id="PTHR23050">
    <property type="entry name" value="CALCIUM BINDING PROTEIN"/>
    <property type="match status" value="1"/>
</dbReference>
<dbReference type="PROSITE" id="PS00018">
    <property type="entry name" value="EF_HAND_1"/>
    <property type="match status" value="1"/>
</dbReference>
<dbReference type="InterPro" id="IPR018247">
    <property type="entry name" value="EF_Hand_1_Ca_BS"/>
</dbReference>
<dbReference type="EMBL" id="CAUYUJ010020729">
    <property type="protein sequence ID" value="CAK0900143.1"/>
    <property type="molecule type" value="Genomic_DNA"/>
</dbReference>
<feature type="compositionally biased region" description="Basic residues" evidence="3">
    <location>
        <begin position="32"/>
        <end position="42"/>
    </location>
</feature>
<dbReference type="Proteomes" id="UP001189429">
    <property type="component" value="Unassembled WGS sequence"/>
</dbReference>
<dbReference type="InterPro" id="IPR050145">
    <property type="entry name" value="Centrin_CML-like"/>
</dbReference>
<feature type="domain" description="EF-hand" evidence="4">
    <location>
        <begin position="92"/>
        <end position="127"/>
    </location>
</feature>
<comment type="caution">
    <text evidence="5">The sequence shown here is derived from an EMBL/GenBank/DDBJ whole genome shotgun (WGS) entry which is preliminary data.</text>
</comment>
<dbReference type="Pfam" id="PF13833">
    <property type="entry name" value="EF-hand_8"/>
    <property type="match status" value="1"/>
</dbReference>
<dbReference type="Gene3D" id="1.10.238.10">
    <property type="entry name" value="EF-hand"/>
    <property type="match status" value="2"/>
</dbReference>